<proteinExistence type="predicted"/>
<organism evidence="1">
    <name type="scientific">Escherichia coli ACN001</name>
    <dbReference type="NCBI Taxonomy" id="1311757"/>
    <lineage>
        <taxon>Bacteria</taxon>
        <taxon>Pseudomonadati</taxon>
        <taxon>Pseudomonadota</taxon>
        <taxon>Gammaproteobacteria</taxon>
        <taxon>Enterobacterales</taxon>
        <taxon>Enterobacteriaceae</taxon>
        <taxon>Escherichia</taxon>
    </lineage>
</organism>
<evidence type="ECO:0000313" key="1">
    <source>
        <dbReference type="EMBL" id="AHF23446.1"/>
    </source>
</evidence>
<name>A0A140WZ70_ECOLX</name>
<sequence>MIFLHHLISCLSEFRQNNAMTRMCRNFYFGTIWYLPG</sequence>
<accession>A0A140WZ70</accession>
<dbReference type="EMBL" id="KC853439">
    <property type="protein sequence ID" value="AHF23446.1"/>
    <property type="molecule type" value="Genomic_DNA"/>
</dbReference>
<dbReference type="AlphaFoldDB" id="A0A140WZ70"/>
<geneLocation type="plasmid" evidence="1">
    <name>pACN001-F</name>
</geneLocation>
<keyword evidence="1" id="KW-0614">Plasmid</keyword>
<reference evidence="1" key="1">
    <citation type="journal article" date="2014" name="J Glob Antimicrob Resist">
        <title>Plasmid-mediated multidrug resistance and virulence in an avian pathogenic Escherichia coli strain isolated in China.</title>
        <authorList>
            <person name="Wang X."/>
            <person name="Hao H."/>
            <person name="Xu Z."/>
            <person name="Zheng H."/>
            <person name="Liu C."/>
            <person name="Wei L."/>
            <person name="Zhang R."/>
            <person name="Bi D."/>
            <person name="Chen H."/>
            <person name="Tan C."/>
        </authorList>
    </citation>
    <scope>NUCLEOTIDE SEQUENCE</scope>
    <source>
        <strain evidence="1">ACN001</strain>
        <plasmid evidence="1">pACN001-F</plasmid>
    </source>
</reference>
<protein>
    <submittedName>
        <fullName evidence="1">Uncharacterized protein</fullName>
    </submittedName>
</protein>
<gene>
    <name evidence="1" type="ORF">J444_pF93</name>
</gene>